<dbReference type="GO" id="GO:0046872">
    <property type="term" value="F:metal ion binding"/>
    <property type="evidence" value="ECO:0007669"/>
    <property type="project" value="UniProtKB-KW"/>
</dbReference>
<sequence>MGVLTSLAPGMRCFPFHNYHVNEEVFIVIEGCGEVRIGENIYSIKSDDVIACTAGGQNTVHQIINNSEHELRYLALSTQIATDAVEYPDSGKYSVMAEFGVDDKGNVQGFQSIARLNDSVDYWQGE</sequence>
<evidence type="ECO:0000256" key="1">
    <source>
        <dbReference type="ARBA" id="ARBA00022723"/>
    </source>
</evidence>
<evidence type="ECO:0000313" key="4">
    <source>
        <dbReference type="Proteomes" id="UP000244908"/>
    </source>
</evidence>
<dbReference type="KEGG" id="lpv:HYN51_15850"/>
<proteinExistence type="predicted"/>
<dbReference type="EMBL" id="CP029185">
    <property type="protein sequence ID" value="AWH89877.1"/>
    <property type="molecule type" value="Genomic_DNA"/>
</dbReference>
<dbReference type="Proteomes" id="UP000244908">
    <property type="component" value="Chromosome"/>
</dbReference>
<evidence type="ECO:0000259" key="2">
    <source>
        <dbReference type="Pfam" id="PF07883"/>
    </source>
</evidence>
<dbReference type="InterPro" id="IPR051610">
    <property type="entry name" value="GPI/OXD"/>
</dbReference>
<dbReference type="InterPro" id="IPR011051">
    <property type="entry name" value="RmlC_Cupin_sf"/>
</dbReference>
<keyword evidence="1" id="KW-0479">Metal-binding</keyword>
<accession>A0A2Y9U1M8</accession>
<organism evidence="3 4">
    <name type="scientific">Limnobaculum parvum</name>
    <dbReference type="NCBI Taxonomy" id="2172103"/>
    <lineage>
        <taxon>Bacteria</taxon>
        <taxon>Pseudomonadati</taxon>
        <taxon>Pseudomonadota</taxon>
        <taxon>Gammaproteobacteria</taxon>
        <taxon>Enterobacterales</taxon>
        <taxon>Budviciaceae</taxon>
        <taxon>Limnobaculum</taxon>
    </lineage>
</organism>
<dbReference type="RefSeq" id="WP_108901919.1">
    <property type="nucleotide sequence ID" value="NZ_CP029185.2"/>
</dbReference>
<keyword evidence="4" id="KW-1185">Reference proteome</keyword>
<gene>
    <name evidence="3" type="ORF">HYN51_15850</name>
</gene>
<dbReference type="Gene3D" id="2.60.120.10">
    <property type="entry name" value="Jelly Rolls"/>
    <property type="match status" value="1"/>
</dbReference>
<dbReference type="SUPFAM" id="SSF51182">
    <property type="entry name" value="RmlC-like cupins"/>
    <property type="match status" value="1"/>
</dbReference>
<dbReference type="PANTHER" id="PTHR35848:SF6">
    <property type="entry name" value="CUPIN TYPE-2 DOMAIN-CONTAINING PROTEIN"/>
    <property type="match status" value="1"/>
</dbReference>
<reference evidence="3 4" key="1">
    <citation type="journal article" date="2019" name="Int. J. Syst. Evol. Microbiol.">
        <title>Limnobaculum parvum gen. nov., sp. nov., isolated from a freshwater lake.</title>
        <authorList>
            <person name="Baek C."/>
            <person name="Shin S.K."/>
            <person name="Yi H."/>
        </authorList>
    </citation>
    <scope>NUCLEOTIDE SEQUENCE [LARGE SCALE GENOMIC DNA]</scope>
    <source>
        <strain evidence="3 4">HYN0051</strain>
    </source>
</reference>
<dbReference type="InterPro" id="IPR013096">
    <property type="entry name" value="Cupin_2"/>
</dbReference>
<dbReference type="Pfam" id="PF07883">
    <property type="entry name" value="Cupin_2"/>
    <property type="match status" value="1"/>
</dbReference>
<dbReference type="OrthoDB" id="116921at2"/>
<protein>
    <submittedName>
        <fullName evidence="3">Cupin domain-containing protein</fullName>
    </submittedName>
</protein>
<dbReference type="AlphaFoldDB" id="A0A2Y9U1M8"/>
<evidence type="ECO:0000313" key="3">
    <source>
        <dbReference type="EMBL" id="AWH89877.1"/>
    </source>
</evidence>
<dbReference type="PANTHER" id="PTHR35848">
    <property type="entry name" value="OXALATE-BINDING PROTEIN"/>
    <property type="match status" value="1"/>
</dbReference>
<feature type="domain" description="Cupin type-2" evidence="2">
    <location>
        <begin position="4"/>
        <end position="75"/>
    </location>
</feature>
<dbReference type="InterPro" id="IPR014710">
    <property type="entry name" value="RmlC-like_jellyroll"/>
</dbReference>
<name>A0A2Y9U1M8_9GAMM</name>